<comment type="caution">
    <text evidence="3">The sequence shown here is derived from an EMBL/GenBank/DDBJ whole genome shotgun (WGS) entry which is preliminary data.</text>
</comment>
<name>A0ABQ3T214_9ACTN</name>
<dbReference type="Pfam" id="PF02129">
    <property type="entry name" value="Peptidase_S15"/>
    <property type="match status" value="1"/>
</dbReference>
<dbReference type="InterPro" id="IPR029058">
    <property type="entry name" value="AB_hydrolase_fold"/>
</dbReference>
<accession>A0ABQ3T214</accession>
<dbReference type="Proteomes" id="UP000613974">
    <property type="component" value="Unassembled WGS sequence"/>
</dbReference>
<feature type="compositionally biased region" description="Low complexity" evidence="1">
    <location>
        <begin position="86"/>
        <end position="100"/>
    </location>
</feature>
<sequence>MTGADGDLLDAALWRHTGTQPRPAIVMPSPWSNLGWLPYAVQASLFAARGYNVLAYSTRGFAGSEGQVDVAGPLDVADGSRALATSSNAAPARCRRSASSGTRTAQVSASSSPRTTPA</sequence>
<feature type="compositionally biased region" description="Polar residues" evidence="1">
    <location>
        <begin position="101"/>
        <end position="118"/>
    </location>
</feature>
<keyword evidence="4" id="KW-1185">Reference proteome</keyword>
<evidence type="ECO:0000313" key="4">
    <source>
        <dbReference type="Proteomes" id="UP000613974"/>
    </source>
</evidence>
<protein>
    <recommendedName>
        <fullName evidence="2">Xaa-Pro dipeptidyl-peptidase-like domain-containing protein</fullName>
    </recommendedName>
</protein>
<feature type="region of interest" description="Disordered" evidence="1">
    <location>
        <begin position="85"/>
        <end position="118"/>
    </location>
</feature>
<reference evidence="4" key="1">
    <citation type="submission" date="2023-07" db="EMBL/GenBank/DDBJ databases">
        <title>Whole genome shotgun sequence of Streptomyces nojiriensis NBRC 13794.</title>
        <authorList>
            <person name="Komaki H."/>
            <person name="Tamura T."/>
        </authorList>
    </citation>
    <scope>NUCLEOTIDE SEQUENCE [LARGE SCALE GENOMIC DNA]</scope>
    <source>
        <strain evidence="4">NBRC 13794</strain>
    </source>
</reference>
<dbReference type="SUPFAM" id="SSF53474">
    <property type="entry name" value="alpha/beta-Hydrolases"/>
    <property type="match status" value="1"/>
</dbReference>
<evidence type="ECO:0000313" key="3">
    <source>
        <dbReference type="EMBL" id="GHI74411.1"/>
    </source>
</evidence>
<gene>
    <name evidence="3" type="ORF">Snoj_83290</name>
</gene>
<feature type="domain" description="Xaa-Pro dipeptidyl-peptidase-like" evidence="2">
    <location>
        <begin position="5"/>
        <end position="82"/>
    </location>
</feature>
<proteinExistence type="predicted"/>
<dbReference type="RefSeq" id="WP_272933172.1">
    <property type="nucleotide sequence ID" value="NZ_BNEC01000006.1"/>
</dbReference>
<dbReference type="Gene3D" id="3.40.50.1820">
    <property type="entry name" value="alpha/beta hydrolase"/>
    <property type="match status" value="1"/>
</dbReference>
<organism evidence="3 4">
    <name type="scientific">Streptomyces nojiriensis</name>
    <dbReference type="NCBI Taxonomy" id="66374"/>
    <lineage>
        <taxon>Bacteria</taxon>
        <taxon>Bacillati</taxon>
        <taxon>Actinomycetota</taxon>
        <taxon>Actinomycetes</taxon>
        <taxon>Kitasatosporales</taxon>
        <taxon>Streptomycetaceae</taxon>
        <taxon>Streptomyces</taxon>
    </lineage>
</organism>
<dbReference type="EMBL" id="BNEC01000006">
    <property type="protein sequence ID" value="GHI74411.1"/>
    <property type="molecule type" value="Genomic_DNA"/>
</dbReference>
<evidence type="ECO:0000256" key="1">
    <source>
        <dbReference type="SAM" id="MobiDB-lite"/>
    </source>
</evidence>
<dbReference type="InterPro" id="IPR000383">
    <property type="entry name" value="Xaa-Pro-like_dom"/>
</dbReference>
<evidence type="ECO:0000259" key="2">
    <source>
        <dbReference type="Pfam" id="PF02129"/>
    </source>
</evidence>